<dbReference type="InterPro" id="IPR020476">
    <property type="entry name" value="Nudix_hydrolase"/>
</dbReference>
<protein>
    <recommendedName>
        <fullName evidence="6">Nudix hydrolase domain-containing protein</fullName>
    </recommendedName>
</protein>
<evidence type="ECO:0000313" key="8">
    <source>
        <dbReference type="Proteomes" id="UP001501222"/>
    </source>
</evidence>
<evidence type="ECO:0000256" key="2">
    <source>
        <dbReference type="ARBA" id="ARBA00005582"/>
    </source>
</evidence>
<name>A0ABP6W1F5_9ACTN</name>
<dbReference type="SUPFAM" id="SSF55811">
    <property type="entry name" value="Nudix"/>
    <property type="match status" value="1"/>
</dbReference>
<sequence length="100" mass="10824">MPMHLGTFTHDHSLDLTGPTIERTAVRGVLQRGRDLLLLKSRHGDYKFPGGGVEPGESMQSALQREFLEECGSARSTSASCSGRPSSSCAPSMRSTRCSR</sequence>
<evidence type="ECO:0000256" key="5">
    <source>
        <dbReference type="SAM" id="MobiDB-lite"/>
    </source>
</evidence>
<dbReference type="Proteomes" id="UP001501222">
    <property type="component" value="Unassembled WGS sequence"/>
</dbReference>
<organism evidence="7 8">
    <name type="scientific">Kribbella ginsengisoli</name>
    <dbReference type="NCBI Taxonomy" id="363865"/>
    <lineage>
        <taxon>Bacteria</taxon>
        <taxon>Bacillati</taxon>
        <taxon>Actinomycetota</taxon>
        <taxon>Actinomycetes</taxon>
        <taxon>Propionibacteriales</taxon>
        <taxon>Kribbellaceae</taxon>
        <taxon>Kribbella</taxon>
    </lineage>
</organism>
<feature type="region of interest" description="Disordered" evidence="5">
    <location>
        <begin position="76"/>
        <end position="100"/>
    </location>
</feature>
<feature type="domain" description="Nudix hydrolase" evidence="6">
    <location>
        <begin position="23"/>
        <end position="72"/>
    </location>
</feature>
<reference evidence="8" key="1">
    <citation type="journal article" date="2019" name="Int. J. Syst. Evol. Microbiol.">
        <title>The Global Catalogue of Microorganisms (GCM) 10K type strain sequencing project: providing services to taxonomists for standard genome sequencing and annotation.</title>
        <authorList>
            <consortium name="The Broad Institute Genomics Platform"/>
            <consortium name="The Broad Institute Genome Sequencing Center for Infectious Disease"/>
            <person name="Wu L."/>
            <person name="Ma J."/>
        </authorList>
    </citation>
    <scope>NUCLEOTIDE SEQUENCE [LARGE SCALE GENOMIC DNA]</scope>
    <source>
        <strain evidence="8">JCM 16928</strain>
    </source>
</reference>
<accession>A0ABP6W1F5</accession>
<keyword evidence="3 4" id="KW-0378">Hydrolase</keyword>
<dbReference type="PANTHER" id="PTHR43046">
    <property type="entry name" value="GDP-MANNOSE MANNOSYL HYDROLASE"/>
    <property type="match status" value="1"/>
</dbReference>
<dbReference type="PRINTS" id="PR00502">
    <property type="entry name" value="NUDIXFAMILY"/>
</dbReference>
<evidence type="ECO:0000259" key="6">
    <source>
        <dbReference type="Pfam" id="PF00293"/>
    </source>
</evidence>
<dbReference type="InterPro" id="IPR020084">
    <property type="entry name" value="NUDIX_hydrolase_CS"/>
</dbReference>
<comment type="cofactor">
    <cofactor evidence="1">
        <name>Mg(2+)</name>
        <dbReference type="ChEBI" id="CHEBI:18420"/>
    </cofactor>
</comment>
<dbReference type="InterPro" id="IPR000086">
    <property type="entry name" value="NUDIX_hydrolase_dom"/>
</dbReference>
<evidence type="ECO:0000256" key="1">
    <source>
        <dbReference type="ARBA" id="ARBA00001946"/>
    </source>
</evidence>
<feature type="compositionally biased region" description="Low complexity" evidence="5">
    <location>
        <begin position="76"/>
        <end position="92"/>
    </location>
</feature>
<comment type="similarity">
    <text evidence="2 4">Belongs to the Nudix hydrolase family.</text>
</comment>
<dbReference type="Pfam" id="PF00293">
    <property type="entry name" value="NUDIX"/>
    <property type="match status" value="1"/>
</dbReference>
<proteinExistence type="inferred from homology"/>
<dbReference type="EMBL" id="BAABAA010000001">
    <property type="protein sequence ID" value="GAA3544902.1"/>
    <property type="molecule type" value="Genomic_DNA"/>
</dbReference>
<comment type="caution">
    <text evidence="7">The sequence shown here is derived from an EMBL/GenBank/DDBJ whole genome shotgun (WGS) entry which is preliminary data.</text>
</comment>
<dbReference type="Gene3D" id="3.90.79.10">
    <property type="entry name" value="Nucleoside Triphosphate Pyrophosphohydrolase"/>
    <property type="match status" value="1"/>
</dbReference>
<evidence type="ECO:0000256" key="3">
    <source>
        <dbReference type="ARBA" id="ARBA00022801"/>
    </source>
</evidence>
<evidence type="ECO:0000313" key="7">
    <source>
        <dbReference type="EMBL" id="GAA3544902.1"/>
    </source>
</evidence>
<evidence type="ECO:0000256" key="4">
    <source>
        <dbReference type="RuleBase" id="RU003476"/>
    </source>
</evidence>
<dbReference type="InterPro" id="IPR015797">
    <property type="entry name" value="NUDIX_hydrolase-like_dom_sf"/>
</dbReference>
<keyword evidence="8" id="KW-1185">Reference proteome</keyword>
<dbReference type="PROSITE" id="PS00893">
    <property type="entry name" value="NUDIX_BOX"/>
    <property type="match status" value="1"/>
</dbReference>
<dbReference type="PANTHER" id="PTHR43046:SF14">
    <property type="entry name" value="MUTT_NUDIX FAMILY PROTEIN"/>
    <property type="match status" value="1"/>
</dbReference>
<gene>
    <name evidence="7" type="ORF">GCM10022235_10800</name>
</gene>